<keyword evidence="3" id="KW-0862">Zinc</keyword>
<proteinExistence type="predicted"/>
<sequence>MSTTILPTSPPLDLCFDLDVVLTNGDDSGTTPAAEKFVYNLPTVATAGGGGSSCTVCMEDFEPERGGKRLPCSHVFHESCISSWLSLGDSCPLCRYQLSQRV</sequence>
<protein>
    <recommendedName>
        <fullName evidence="5">RING-type domain-containing protein</fullName>
    </recommendedName>
</protein>
<dbReference type="Gene3D" id="3.30.40.10">
    <property type="entry name" value="Zinc/RING finger domain, C3HC4 (zinc finger)"/>
    <property type="match status" value="1"/>
</dbReference>
<keyword evidence="1" id="KW-0479">Metal-binding</keyword>
<dbReference type="PANTHER" id="PTHR15710:SF74">
    <property type="entry name" value="RING-TYPE E3 UBIQUITIN TRANSFERASE-RELATED"/>
    <property type="match status" value="1"/>
</dbReference>
<dbReference type="SUPFAM" id="SSF57850">
    <property type="entry name" value="RING/U-box"/>
    <property type="match status" value="1"/>
</dbReference>
<evidence type="ECO:0000256" key="4">
    <source>
        <dbReference type="PROSITE-ProRule" id="PRU00175"/>
    </source>
</evidence>
<comment type="caution">
    <text evidence="6">The sequence shown here is derived from an EMBL/GenBank/DDBJ whole genome shotgun (WGS) entry which is preliminary data.</text>
</comment>
<dbReference type="InterPro" id="IPR013083">
    <property type="entry name" value="Znf_RING/FYVE/PHD"/>
</dbReference>
<dbReference type="AlphaFoldDB" id="A0AAV7EJT3"/>
<dbReference type="GO" id="GO:0008270">
    <property type="term" value="F:zinc ion binding"/>
    <property type="evidence" value="ECO:0007669"/>
    <property type="project" value="UniProtKB-KW"/>
</dbReference>
<gene>
    <name evidence="6" type="ORF">H6P81_009072</name>
</gene>
<dbReference type="Proteomes" id="UP000825729">
    <property type="component" value="Unassembled WGS sequence"/>
</dbReference>
<organism evidence="6 7">
    <name type="scientific">Aristolochia fimbriata</name>
    <name type="common">White veined hardy Dutchman's pipe vine</name>
    <dbReference type="NCBI Taxonomy" id="158543"/>
    <lineage>
        <taxon>Eukaryota</taxon>
        <taxon>Viridiplantae</taxon>
        <taxon>Streptophyta</taxon>
        <taxon>Embryophyta</taxon>
        <taxon>Tracheophyta</taxon>
        <taxon>Spermatophyta</taxon>
        <taxon>Magnoliopsida</taxon>
        <taxon>Magnoliidae</taxon>
        <taxon>Piperales</taxon>
        <taxon>Aristolochiaceae</taxon>
        <taxon>Aristolochia</taxon>
    </lineage>
</organism>
<evidence type="ECO:0000313" key="6">
    <source>
        <dbReference type="EMBL" id="KAG9449107.1"/>
    </source>
</evidence>
<dbReference type="EMBL" id="JAINDJ010000004">
    <property type="protein sequence ID" value="KAG9449107.1"/>
    <property type="molecule type" value="Genomic_DNA"/>
</dbReference>
<evidence type="ECO:0000256" key="2">
    <source>
        <dbReference type="ARBA" id="ARBA00022771"/>
    </source>
</evidence>
<evidence type="ECO:0000256" key="1">
    <source>
        <dbReference type="ARBA" id="ARBA00022723"/>
    </source>
</evidence>
<dbReference type="PROSITE" id="PS50089">
    <property type="entry name" value="ZF_RING_2"/>
    <property type="match status" value="1"/>
</dbReference>
<keyword evidence="7" id="KW-1185">Reference proteome</keyword>
<evidence type="ECO:0000256" key="3">
    <source>
        <dbReference type="ARBA" id="ARBA00022833"/>
    </source>
</evidence>
<name>A0AAV7EJT3_ARIFI</name>
<reference evidence="6 7" key="1">
    <citation type="submission" date="2021-07" db="EMBL/GenBank/DDBJ databases">
        <title>The Aristolochia fimbriata genome: insights into angiosperm evolution, floral development and chemical biosynthesis.</title>
        <authorList>
            <person name="Jiao Y."/>
        </authorList>
    </citation>
    <scope>NUCLEOTIDE SEQUENCE [LARGE SCALE GENOMIC DNA]</scope>
    <source>
        <strain evidence="6">IBCAS-2021</strain>
        <tissue evidence="6">Leaf</tissue>
    </source>
</reference>
<feature type="domain" description="RING-type" evidence="5">
    <location>
        <begin position="54"/>
        <end position="95"/>
    </location>
</feature>
<accession>A0AAV7EJT3</accession>
<dbReference type="InterPro" id="IPR001841">
    <property type="entry name" value="Znf_RING"/>
</dbReference>
<evidence type="ECO:0000259" key="5">
    <source>
        <dbReference type="PROSITE" id="PS50089"/>
    </source>
</evidence>
<evidence type="ECO:0000313" key="7">
    <source>
        <dbReference type="Proteomes" id="UP000825729"/>
    </source>
</evidence>
<dbReference type="PANTHER" id="PTHR15710">
    <property type="entry name" value="E3 UBIQUITIN-PROTEIN LIGASE PRAJA"/>
    <property type="match status" value="1"/>
</dbReference>
<keyword evidence="2 4" id="KW-0863">Zinc-finger</keyword>
<dbReference type="SMART" id="SM00184">
    <property type="entry name" value="RING"/>
    <property type="match status" value="1"/>
</dbReference>
<dbReference type="Pfam" id="PF13639">
    <property type="entry name" value="zf-RING_2"/>
    <property type="match status" value="1"/>
</dbReference>